<feature type="region of interest" description="Disordered" evidence="1">
    <location>
        <begin position="1212"/>
        <end position="1383"/>
    </location>
</feature>
<evidence type="ECO:0000256" key="2">
    <source>
        <dbReference type="SAM" id="SignalP"/>
    </source>
</evidence>
<feature type="compositionally biased region" description="Low complexity" evidence="1">
    <location>
        <begin position="1321"/>
        <end position="1335"/>
    </location>
</feature>
<feature type="chain" id="PRO_5001809660" description="Rhodanese domain-containing protein" evidence="2">
    <location>
        <begin position="19"/>
        <end position="1500"/>
    </location>
</feature>
<sequence length="1500" mass="161453">MHHSVQCFVWFCLPAVRSVDLSRHASAHVCFRCLFCLYEETPVCFFCAGQSSSAVEAGAAAWSSVERRLLDKDEARLLRNLALSSSVPVSSCAGGGGREEETLRKTVNEEEVKRARRDTLSSFESNPTWVCMDFLACLSLYSYIHASTDRQIYAYMQTYAWRHLQISWTSHMDRLKHRHARVEAQRMQSEWEAGSKRSSLSSVASSCDRSTLGKRTETEGVPWVILEASGGLQKVPAASSLPAEPAAASPPPVVAGAVDVHSETEQTAAREGSARLSGVDAGNFADGDDDFEDVRLDDDATRMQPLDSRSQAAPSRLHASAFARSSPAVQSVSVPSSPDCERGEAREGDCGERKQGDYGARGREGEWGKLLESLIAYHLPFLGIHLHRTLLLLPENYACLQLASAFASCCYPAHSESDAADDALQGTRREGEETVPRCLSFPLHREGRDASREDKETHRRHWDVYAAEVCVQQLWRLLVLSGEPAAPALVLLSLLSQQAADLSCAPSPSAATSLLAALSLSDAEADFGTGLHAGVSLVKSKRTAEVAVSRLPLSFLVELSADSSSSSPSTVSSCVREGLATAFRLWHGAALYGVQTPRSFSLRLASVERGETQERGEFAEKTEDLVRPRISSQAEVSSSAEKRGEEATSDFEKEEGELHEVRATEEEKEDGLVPETLEASSVSPVETAGVYRTFLQSAPVSVLGSLHAQPIMAFEAHELVQALKETARIKCEYVGLLQEEARLQESEEKLSDLLVPENFLLAHWPPSLIGIDILFPALPLAAHLTEEDFQPQQGDFADAFPLKSSTSAEEAARPALGAPGCPTLPMAACLSTLLDVVAFVLEAWTMTLIDCRTLEEVEKSSFVRLAHAVLVDGQVLKKRRPDASRTAAAPGEADGASTRGPVPDMPADEGEREDSSLGDSEQRGKASKQPLPSSSFLDAGFKTLFSTAKSASFLDRSLDRSPESRPQEAAGTPSPCDGSDGEEERKRELAHVLRKCAVARGKPVTVFAEDPSAENDGEDNAQTLATLLIENQFVRVSHLLGGWAALVAAIERAELSAQLLTESLVSPSFRLSDGSSAAAFTAGAAAALQEWSSRAREKARGWVQASASKTQAFPLKWQAFRRARASSSSAEEGEEKEDLRVEAPHAEAPDSESQPEKKEEETESENTTDKEKETTANTSRPSLEEMKNQAATVKAAAATLFSQLWTKPTACETTEFPSSSSCSSSSSSSSFFSALLRGEGGASRAKPQRAEGGKEGEKVDPEKQGEENEPAISEDVSKKQASRETSPRSSSLASPQSHAAPETVDRRTSDEPPNISPSSPPSSFSSSSSSFSSSPLWPSLRAAEFPPAASTESGEPSRREKVFSSLLSSTMGGADYVKRSSSKWKDSLKSITLSRAFQAAHPEPPAATAESERADAGVSTGDPAESRRTRTEEQTHQDANSETDRASRESLREQGSFSAGSILGFEEASGAFEVLGDVRSDLAQVARLGEAGLLPSDIDP</sequence>
<dbReference type="Proteomes" id="UP000028837">
    <property type="component" value="Unassembled WGS sequence"/>
</dbReference>
<feature type="region of interest" description="Disordered" evidence="1">
    <location>
        <begin position="268"/>
        <end position="290"/>
    </location>
</feature>
<feature type="compositionally biased region" description="Basic and acidic residues" evidence="1">
    <location>
        <begin position="1442"/>
        <end position="1452"/>
    </location>
</feature>
<dbReference type="VEuPathDB" id="ToxoDB:TGDOM2_230400A"/>
<gene>
    <name evidence="4" type="ORF">TGDOM2_230400A</name>
</gene>
<evidence type="ECO:0000259" key="3">
    <source>
        <dbReference type="PROSITE" id="PS50206"/>
    </source>
</evidence>
<feature type="region of interest" description="Disordered" evidence="1">
    <location>
        <begin position="305"/>
        <end position="362"/>
    </location>
</feature>
<feature type="non-terminal residue" evidence="4">
    <location>
        <position position="1500"/>
    </location>
</feature>
<feature type="compositionally biased region" description="Basic and acidic residues" evidence="1">
    <location>
        <begin position="656"/>
        <end position="665"/>
    </location>
</feature>
<feature type="compositionally biased region" description="Low complexity" evidence="1">
    <location>
        <begin position="1218"/>
        <end position="1233"/>
    </location>
</feature>
<feature type="compositionally biased region" description="Low complexity" evidence="1">
    <location>
        <begin position="1287"/>
        <end position="1301"/>
    </location>
</feature>
<organism evidence="4 5">
    <name type="scientific">Toxoplasma gondii GAB2-2007-GAL-DOM2</name>
    <dbReference type="NCBI Taxonomy" id="1130820"/>
    <lineage>
        <taxon>Eukaryota</taxon>
        <taxon>Sar</taxon>
        <taxon>Alveolata</taxon>
        <taxon>Apicomplexa</taxon>
        <taxon>Conoidasida</taxon>
        <taxon>Coccidia</taxon>
        <taxon>Eucoccidiorida</taxon>
        <taxon>Eimeriorina</taxon>
        <taxon>Sarcocystidae</taxon>
        <taxon>Toxoplasma</taxon>
    </lineage>
</organism>
<feature type="region of interest" description="Disordered" evidence="1">
    <location>
        <begin position="955"/>
        <end position="987"/>
    </location>
</feature>
<feature type="region of interest" description="Disordered" evidence="1">
    <location>
        <begin position="879"/>
        <end position="934"/>
    </location>
</feature>
<feature type="compositionally biased region" description="Polar residues" evidence="1">
    <location>
        <begin position="630"/>
        <end position="639"/>
    </location>
</feature>
<feature type="compositionally biased region" description="Basic and acidic residues" evidence="1">
    <location>
        <begin position="1137"/>
        <end position="1160"/>
    </location>
</feature>
<protein>
    <recommendedName>
        <fullName evidence="3">Rhodanese domain-containing protein</fullName>
    </recommendedName>
</protein>
<accession>A0A086KV27</accession>
<feature type="compositionally biased region" description="Basic and acidic residues" evidence="1">
    <location>
        <begin position="1275"/>
        <end position="1286"/>
    </location>
</feature>
<feature type="signal peptide" evidence="2">
    <location>
        <begin position="1"/>
        <end position="18"/>
    </location>
</feature>
<keyword evidence="2" id="KW-0732">Signal</keyword>
<comment type="caution">
    <text evidence="4">The sequence shown here is derived from an EMBL/GenBank/DDBJ whole genome shotgun (WGS) entry which is preliminary data.</text>
</comment>
<feature type="region of interest" description="Disordered" evidence="1">
    <location>
        <begin position="611"/>
        <end position="674"/>
    </location>
</feature>
<feature type="compositionally biased region" description="Low complexity" evidence="1">
    <location>
        <begin position="325"/>
        <end position="338"/>
    </location>
</feature>
<feature type="region of interest" description="Disordered" evidence="1">
    <location>
        <begin position="1124"/>
        <end position="1193"/>
    </location>
</feature>
<evidence type="ECO:0000313" key="4">
    <source>
        <dbReference type="EMBL" id="KFG48245.1"/>
    </source>
</evidence>
<evidence type="ECO:0000256" key="1">
    <source>
        <dbReference type="SAM" id="MobiDB-lite"/>
    </source>
</evidence>
<dbReference type="InterPro" id="IPR001763">
    <property type="entry name" value="Rhodanese-like_dom"/>
</dbReference>
<name>A0A086KV27_TOXGO</name>
<feature type="compositionally biased region" description="Basic and acidic residues" evidence="1">
    <location>
        <begin position="1424"/>
        <end position="1436"/>
    </location>
</feature>
<dbReference type="PROSITE" id="PS50206">
    <property type="entry name" value="RHODANESE_3"/>
    <property type="match status" value="1"/>
</dbReference>
<feature type="compositionally biased region" description="Basic and acidic residues" evidence="1">
    <location>
        <begin position="611"/>
        <end position="627"/>
    </location>
</feature>
<feature type="region of interest" description="Disordered" evidence="1">
    <location>
        <begin position="1395"/>
        <end position="1459"/>
    </location>
</feature>
<feature type="compositionally biased region" description="Basic and acidic residues" evidence="1">
    <location>
        <begin position="956"/>
        <end position="966"/>
    </location>
</feature>
<reference evidence="4 5" key="1">
    <citation type="submission" date="2014-02" db="EMBL/GenBank/DDBJ databases">
        <authorList>
            <person name="Sibley D."/>
            <person name="Venepally P."/>
            <person name="Karamycheva S."/>
            <person name="Hadjithomas M."/>
            <person name="Khan A."/>
            <person name="Brunk B."/>
            <person name="Roos D."/>
            <person name="Caler E."/>
            <person name="Lorenzi H."/>
        </authorList>
    </citation>
    <scope>NUCLEOTIDE SEQUENCE [LARGE SCALE GENOMIC DNA]</scope>
    <source>
        <strain evidence="4 5">GAB2-2007-GAL-DOM2</strain>
    </source>
</reference>
<feature type="compositionally biased region" description="Basic and acidic residues" evidence="1">
    <location>
        <begin position="339"/>
        <end position="362"/>
    </location>
</feature>
<dbReference type="EMBL" id="AHZU02000120">
    <property type="protein sequence ID" value="KFG48245.1"/>
    <property type="molecule type" value="Genomic_DNA"/>
</dbReference>
<feature type="domain" description="Rhodanese" evidence="3">
    <location>
        <begin position="987"/>
        <end position="1055"/>
    </location>
</feature>
<proteinExistence type="predicted"/>
<feature type="compositionally biased region" description="Basic and acidic residues" evidence="1">
    <location>
        <begin position="1248"/>
        <end position="1266"/>
    </location>
</feature>
<evidence type="ECO:0000313" key="5">
    <source>
        <dbReference type="Proteomes" id="UP000028837"/>
    </source>
</evidence>